<dbReference type="EMBL" id="MU006701">
    <property type="protein sequence ID" value="KAF2633999.1"/>
    <property type="molecule type" value="Genomic_DNA"/>
</dbReference>
<accession>A0ACB6SK62</accession>
<comment type="caution">
    <text evidence="1">The sequence shown here is derived from an EMBL/GenBank/DDBJ whole genome shotgun (WGS) entry which is preliminary data.</text>
</comment>
<protein>
    <submittedName>
        <fullName evidence="1">Uncharacterized protein</fullName>
    </submittedName>
</protein>
<proteinExistence type="predicted"/>
<dbReference type="Proteomes" id="UP000799754">
    <property type="component" value="Unassembled WGS sequence"/>
</dbReference>
<keyword evidence="2" id="KW-1185">Reference proteome</keyword>
<sequence>MAFKRDRVKPTAYPFLPFHAIRSAQLVSSLIVASIMSYFLRELSANNYSLPWTFILLLAVSALTSLSLALTIVLHIRHGLNPYLNLVLNGSLAVLWAVSFALLAWWSSSTLASACAVENWESGLGVSVCRAYKALFSFALLGLVGTLAALGLDVHVQRSSTREGRFQSLAMESGKTRRAQLEADDGVDDGIWDTNPNPAALRDARTRGGEGYALPEEQFGYEDTGYAGAGGQVGRRSVEERL</sequence>
<gene>
    <name evidence="1" type="ORF">BU25DRAFT_444590</name>
</gene>
<evidence type="ECO:0000313" key="2">
    <source>
        <dbReference type="Proteomes" id="UP000799754"/>
    </source>
</evidence>
<name>A0ACB6SK62_9PLEO</name>
<reference evidence="1" key="1">
    <citation type="journal article" date="2020" name="Stud. Mycol.">
        <title>101 Dothideomycetes genomes: a test case for predicting lifestyles and emergence of pathogens.</title>
        <authorList>
            <person name="Haridas S."/>
            <person name="Albert R."/>
            <person name="Binder M."/>
            <person name="Bloem J."/>
            <person name="Labutti K."/>
            <person name="Salamov A."/>
            <person name="Andreopoulos B."/>
            <person name="Baker S."/>
            <person name="Barry K."/>
            <person name="Bills G."/>
            <person name="Bluhm B."/>
            <person name="Cannon C."/>
            <person name="Castanera R."/>
            <person name="Culley D."/>
            <person name="Daum C."/>
            <person name="Ezra D."/>
            <person name="Gonzalez J."/>
            <person name="Henrissat B."/>
            <person name="Kuo A."/>
            <person name="Liang C."/>
            <person name="Lipzen A."/>
            <person name="Lutzoni F."/>
            <person name="Magnuson J."/>
            <person name="Mondo S."/>
            <person name="Nolan M."/>
            <person name="Ohm R."/>
            <person name="Pangilinan J."/>
            <person name="Park H.-J."/>
            <person name="Ramirez L."/>
            <person name="Alfaro M."/>
            <person name="Sun H."/>
            <person name="Tritt A."/>
            <person name="Yoshinaga Y."/>
            <person name="Zwiers L.-H."/>
            <person name="Turgeon B."/>
            <person name="Goodwin S."/>
            <person name="Spatafora J."/>
            <person name="Crous P."/>
            <person name="Grigoriev I."/>
        </authorList>
    </citation>
    <scope>NUCLEOTIDE SEQUENCE</scope>
    <source>
        <strain evidence="1">CBS 525.71</strain>
    </source>
</reference>
<evidence type="ECO:0000313" key="1">
    <source>
        <dbReference type="EMBL" id="KAF2633999.1"/>
    </source>
</evidence>
<organism evidence="1 2">
    <name type="scientific">Macroventuria anomochaeta</name>
    <dbReference type="NCBI Taxonomy" id="301207"/>
    <lineage>
        <taxon>Eukaryota</taxon>
        <taxon>Fungi</taxon>
        <taxon>Dikarya</taxon>
        <taxon>Ascomycota</taxon>
        <taxon>Pezizomycotina</taxon>
        <taxon>Dothideomycetes</taxon>
        <taxon>Pleosporomycetidae</taxon>
        <taxon>Pleosporales</taxon>
        <taxon>Pleosporineae</taxon>
        <taxon>Didymellaceae</taxon>
        <taxon>Macroventuria</taxon>
    </lineage>
</organism>